<gene>
    <name evidence="1" type="ORF">DCF25_09300</name>
</gene>
<proteinExistence type="predicted"/>
<dbReference type="Proteomes" id="UP000249354">
    <property type="component" value="Unassembled WGS sequence"/>
</dbReference>
<organism evidence="1 2">
    <name type="scientific">Leptolyngbya foveolarum</name>
    <dbReference type="NCBI Taxonomy" id="47253"/>
    <lineage>
        <taxon>Bacteria</taxon>
        <taxon>Bacillati</taxon>
        <taxon>Cyanobacteriota</taxon>
        <taxon>Cyanophyceae</taxon>
        <taxon>Leptolyngbyales</taxon>
        <taxon>Leptolyngbyaceae</taxon>
        <taxon>Leptolyngbya group</taxon>
        <taxon>Leptolyngbya</taxon>
    </lineage>
</organism>
<reference evidence="1 2" key="2">
    <citation type="submission" date="2018-06" db="EMBL/GenBank/DDBJ databases">
        <title>Metagenomic assembly of (sub)arctic Cyanobacteria and their associated microbiome from non-axenic cultures.</title>
        <authorList>
            <person name="Baurain D."/>
        </authorList>
    </citation>
    <scope>NUCLEOTIDE SEQUENCE [LARGE SCALE GENOMIC DNA]</scope>
    <source>
        <strain evidence="1">ULC129bin1</strain>
    </source>
</reference>
<dbReference type="EMBL" id="QBMC01000051">
    <property type="protein sequence ID" value="PZO18693.1"/>
    <property type="molecule type" value="Genomic_DNA"/>
</dbReference>
<sequence length="59" mass="6751">MSALESSEATRYIKIARRETKLLLVLRDNRVERLATVTIAPAFSLICLAHFRAAHFYES</sequence>
<evidence type="ECO:0000313" key="2">
    <source>
        <dbReference type="Proteomes" id="UP000249354"/>
    </source>
</evidence>
<accession>A0A2W4UCT7</accession>
<name>A0A2W4UCT7_9CYAN</name>
<protein>
    <submittedName>
        <fullName evidence="1">Uncharacterized protein</fullName>
    </submittedName>
</protein>
<reference evidence="2" key="1">
    <citation type="submission" date="2018-04" db="EMBL/GenBank/DDBJ databases">
        <authorList>
            <person name="Cornet L."/>
        </authorList>
    </citation>
    <scope>NUCLEOTIDE SEQUENCE [LARGE SCALE GENOMIC DNA]</scope>
</reference>
<comment type="caution">
    <text evidence="1">The sequence shown here is derived from an EMBL/GenBank/DDBJ whole genome shotgun (WGS) entry which is preliminary data.</text>
</comment>
<dbReference type="AlphaFoldDB" id="A0A2W4UCT7"/>
<evidence type="ECO:0000313" key="1">
    <source>
        <dbReference type="EMBL" id="PZO18693.1"/>
    </source>
</evidence>